<name>A0A1F6MB71_9BACT</name>
<dbReference type="InterPro" id="IPR023572">
    <property type="entry name" value="Archease_dom"/>
</dbReference>
<keyword evidence="4" id="KW-0106">Calcium</keyword>
<evidence type="ECO:0000259" key="5">
    <source>
        <dbReference type="Pfam" id="PF01951"/>
    </source>
</evidence>
<gene>
    <name evidence="6" type="ORF">A3D53_00650</name>
</gene>
<dbReference type="Pfam" id="PF01951">
    <property type="entry name" value="Archease"/>
    <property type="match status" value="1"/>
</dbReference>
<dbReference type="Proteomes" id="UP000176413">
    <property type="component" value="Unassembled WGS sequence"/>
</dbReference>
<comment type="caution">
    <text evidence="6">The sequence shown here is derived from an EMBL/GenBank/DDBJ whole genome shotgun (WGS) entry which is preliminary data.</text>
</comment>
<evidence type="ECO:0000256" key="4">
    <source>
        <dbReference type="ARBA" id="ARBA00022837"/>
    </source>
</evidence>
<feature type="domain" description="Archease" evidence="5">
    <location>
        <begin position="50"/>
        <end position="105"/>
    </location>
</feature>
<evidence type="ECO:0000256" key="3">
    <source>
        <dbReference type="ARBA" id="ARBA00022723"/>
    </source>
</evidence>
<evidence type="ECO:0000256" key="1">
    <source>
        <dbReference type="ARBA" id="ARBA00007963"/>
    </source>
</evidence>
<keyword evidence="2" id="KW-0819">tRNA processing</keyword>
<comment type="similarity">
    <text evidence="1">Belongs to the archease family.</text>
</comment>
<organism evidence="6 7">
    <name type="scientific">Candidatus Magasanikbacteria bacterium RIFCSPHIGHO2_02_FULL_45_10</name>
    <dbReference type="NCBI Taxonomy" id="1798679"/>
    <lineage>
        <taxon>Bacteria</taxon>
        <taxon>Candidatus Magasanikiibacteriota</taxon>
    </lineage>
</organism>
<protein>
    <recommendedName>
        <fullName evidence="5">Archease domain-containing protein</fullName>
    </recommendedName>
</protein>
<evidence type="ECO:0000313" key="6">
    <source>
        <dbReference type="EMBL" id="OGH68907.1"/>
    </source>
</evidence>
<dbReference type="GO" id="GO:0008033">
    <property type="term" value="P:tRNA processing"/>
    <property type="evidence" value="ECO:0007669"/>
    <property type="project" value="UniProtKB-KW"/>
</dbReference>
<dbReference type="Gene3D" id="3.55.10.10">
    <property type="entry name" value="Archease domain"/>
    <property type="match status" value="1"/>
</dbReference>
<dbReference type="SUPFAM" id="SSF69819">
    <property type="entry name" value="MTH1598-like"/>
    <property type="match status" value="1"/>
</dbReference>
<dbReference type="GO" id="GO:0046872">
    <property type="term" value="F:metal ion binding"/>
    <property type="evidence" value="ECO:0007669"/>
    <property type="project" value="UniProtKB-KW"/>
</dbReference>
<evidence type="ECO:0000256" key="2">
    <source>
        <dbReference type="ARBA" id="ARBA00022694"/>
    </source>
</evidence>
<dbReference type="EMBL" id="MFQA01000025">
    <property type="protein sequence ID" value="OGH68907.1"/>
    <property type="molecule type" value="Genomic_DNA"/>
</dbReference>
<keyword evidence="3" id="KW-0479">Metal-binding</keyword>
<evidence type="ECO:0000313" key="7">
    <source>
        <dbReference type="Proteomes" id="UP000176413"/>
    </source>
</evidence>
<dbReference type="InterPro" id="IPR036820">
    <property type="entry name" value="Archease_dom_sf"/>
</dbReference>
<sequence>MTPKYITARDLGIKLETKREAELSKWFIACILFSKPIQQTMMYFLFGEKNGSVADMRQEDIAIESSDRESLLVDWLSELLYRTSTGRRAYLDYDMQKLAKYRTQVYCYFLSRWQPVREPCYARNRNRFALTKTFGFS</sequence>
<reference evidence="6 7" key="1">
    <citation type="journal article" date="2016" name="Nat. Commun.">
        <title>Thousands of microbial genomes shed light on interconnected biogeochemical processes in an aquifer system.</title>
        <authorList>
            <person name="Anantharaman K."/>
            <person name="Brown C.T."/>
            <person name="Hug L.A."/>
            <person name="Sharon I."/>
            <person name="Castelle C.J."/>
            <person name="Probst A.J."/>
            <person name="Thomas B.C."/>
            <person name="Singh A."/>
            <person name="Wilkins M.J."/>
            <person name="Karaoz U."/>
            <person name="Brodie E.L."/>
            <person name="Williams K.H."/>
            <person name="Hubbard S.S."/>
            <person name="Banfield J.F."/>
        </authorList>
    </citation>
    <scope>NUCLEOTIDE SEQUENCE [LARGE SCALE GENOMIC DNA]</scope>
</reference>
<accession>A0A1F6MB71</accession>
<proteinExistence type="inferred from homology"/>
<dbReference type="AlphaFoldDB" id="A0A1F6MB71"/>